<organism evidence="1">
    <name type="scientific">Sipha flava</name>
    <name type="common">yellow sugarcane aphid</name>
    <dbReference type="NCBI Taxonomy" id="143950"/>
    <lineage>
        <taxon>Eukaryota</taxon>
        <taxon>Metazoa</taxon>
        <taxon>Ecdysozoa</taxon>
        <taxon>Arthropoda</taxon>
        <taxon>Hexapoda</taxon>
        <taxon>Insecta</taxon>
        <taxon>Pterygota</taxon>
        <taxon>Neoptera</taxon>
        <taxon>Paraneoptera</taxon>
        <taxon>Hemiptera</taxon>
        <taxon>Sternorrhyncha</taxon>
        <taxon>Aphidomorpha</taxon>
        <taxon>Aphidoidea</taxon>
        <taxon>Aphididae</taxon>
        <taxon>Sipha</taxon>
    </lineage>
</organism>
<dbReference type="AlphaFoldDB" id="A0A2S2PV34"/>
<sequence>MVNRLTFLNTFTEQNVLRAIRQQPTAVELNTGLGQRVHIVRQLEQFQRVDVQIFRAPRLLGRSHFPTKTTLQRQWSHRNQGIGLSRSTEFAVLRARVLDRQSGIRRPIVLERGRNSTAIRRRR</sequence>
<evidence type="ECO:0000313" key="1">
    <source>
        <dbReference type="EMBL" id="MBY69224.1"/>
    </source>
</evidence>
<protein>
    <submittedName>
        <fullName evidence="1">Uncharacterized protein</fullName>
    </submittedName>
</protein>
<name>A0A2S2PV34_9HEMI</name>
<dbReference type="EMBL" id="GGMS01000021">
    <property type="protein sequence ID" value="MBY69224.1"/>
    <property type="molecule type" value="Transcribed_RNA"/>
</dbReference>
<accession>A0A2S2PV34</accession>
<reference evidence="1" key="1">
    <citation type="submission" date="2018-04" db="EMBL/GenBank/DDBJ databases">
        <title>Transcriptome assembly of Sipha flava.</title>
        <authorList>
            <person name="Scully E.D."/>
            <person name="Geib S.M."/>
            <person name="Palmer N.A."/>
            <person name="Koch K."/>
            <person name="Bradshaw J."/>
            <person name="Heng-Moss T."/>
            <person name="Sarath G."/>
        </authorList>
    </citation>
    <scope>NUCLEOTIDE SEQUENCE</scope>
</reference>
<gene>
    <name evidence="1" type="ORF">g.164144</name>
</gene>
<proteinExistence type="predicted"/>